<dbReference type="PaxDb" id="67767-A0A0J7K677"/>
<dbReference type="Pfam" id="PF01532">
    <property type="entry name" value="Glyco_hydro_47"/>
    <property type="match status" value="1"/>
</dbReference>
<dbReference type="GO" id="GO:0004571">
    <property type="term" value="F:mannosyl-oligosaccharide 1,2-alpha-mannosidase activity"/>
    <property type="evidence" value="ECO:0007669"/>
    <property type="project" value="InterPro"/>
</dbReference>
<evidence type="ECO:0000256" key="1">
    <source>
        <dbReference type="ARBA" id="ARBA00004240"/>
    </source>
</evidence>
<keyword evidence="6" id="KW-0472">Membrane</keyword>
<keyword evidence="8" id="KW-1185">Reference proteome</keyword>
<evidence type="ECO:0000313" key="7">
    <source>
        <dbReference type="EMBL" id="KMQ85749.1"/>
    </source>
</evidence>
<dbReference type="GO" id="GO:0005975">
    <property type="term" value="P:carbohydrate metabolic process"/>
    <property type="evidence" value="ECO:0007669"/>
    <property type="project" value="InterPro"/>
</dbReference>
<keyword evidence="5" id="KW-0326">Glycosidase</keyword>
<proteinExistence type="inferred from homology"/>
<dbReference type="GO" id="GO:0005509">
    <property type="term" value="F:calcium ion binding"/>
    <property type="evidence" value="ECO:0007669"/>
    <property type="project" value="InterPro"/>
</dbReference>
<evidence type="ECO:0000256" key="6">
    <source>
        <dbReference type="SAM" id="Phobius"/>
    </source>
</evidence>
<comment type="subcellular location">
    <subcellularLocation>
        <location evidence="1">Endoplasmic reticulum</location>
    </subcellularLocation>
</comment>
<dbReference type="GO" id="GO:0044322">
    <property type="term" value="C:endoplasmic reticulum quality control compartment"/>
    <property type="evidence" value="ECO:0007669"/>
    <property type="project" value="GOC"/>
</dbReference>
<reference evidence="7 8" key="1">
    <citation type="submission" date="2015-04" db="EMBL/GenBank/DDBJ databases">
        <title>Lasius niger genome sequencing.</title>
        <authorList>
            <person name="Konorov E.A."/>
            <person name="Nikitin M.A."/>
            <person name="Kirill M.V."/>
            <person name="Chang P."/>
        </authorList>
    </citation>
    <scope>NUCLEOTIDE SEQUENCE [LARGE SCALE GENOMIC DNA]</scope>
    <source>
        <tissue evidence="7">Whole</tissue>
    </source>
</reference>
<comment type="similarity">
    <text evidence="2 5">Belongs to the glycosyl hydrolase 47 family.</text>
</comment>
<sequence>MACDALIWGLLFVGCSVQILWAISEDDPLEYMSKEEKEALKEEARDMFYHAYNAYMDNAYPADELMPLSCKGRYRGSEPNRGDIDSTLGNFSLTLVDTLDTLVVLGDLEEFENAVKLVTRDVSFDTDIIVSLFETNIRMLGGLLSGHILAEYLQQRADIMPWYRGELLDLAKDLGYRFLPAFNTTTGIPYGRVIFQGHLKINLVF</sequence>
<accession>A0A0J7K677</accession>
<dbReference type="PANTHER" id="PTHR45679">
    <property type="entry name" value="ER DEGRADATION-ENHANCING ALPHA-MANNOSIDASE-LIKE PROTEIN 2"/>
    <property type="match status" value="1"/>
</dbReference>
<name>A0A0J7K677_LASNI</name>
<evidence type="ECO:0000256" key="2">
    <source>
        <dbReference type="ARBA" id="ARBA00007658"/>
    </source>
</evidence>
<dbReference type="Proteomes" id="UP000036403">
    <property type="component" value="Unassembled WGS sequence"/>
</dbReference>
<dbReference type="InterPro" id="IPR012341">
    <property type="entry name" value="6hp_glycosidase-like_sf"/>
</dbReference>
<dbReference type="InterPro" id="IPR044674">
    <property type="entry name" value="EDEM1/2/3"/>
</dbReference>
<keyword evidence="3" id="KW-0256">Endoplasmic reticulum</keyword>
<dbReference type="SUPFAM" id="SSF48225">
    <property type="entry name" value="Seven-hairpin glycosidases"/>
    <property type="match status" value="1"/>
</dbReference>
<keyword evidence="6" id="KW-0812">Transmembrane</keyword>
<dbReference type="Gene3D" id="1.50.10.10">
    <property type="match status" value="1"/>
</dbReference>
<dbReference type="InterPro" id="IPR036026">
    <property type="entry name" value="Seven-hairpin_glycosidases"/>
</dbReference>
<dbReference type="OrthoDB" id="8118055at2759"/>
<dbReference type="GO" id="GO:0016020">
    <property type="term" value="C:membrane"/>
    <property type="evidence" value="ECO:0007669"/>
    <property type="project" value="InterPro"/>
</dbReference>
<keyword evidence="5" id="KW-0378">Hydrolase</keyword>
<evidence type="ECO:0000256" key="5">
    <source>
        <dbReference type="RuleBase" id="RU361193"/>
    </source>
</evidence>
<dbReference type="EC" id="3.2.1.-" evidence="5"/>
<keyword evidence="4" id="KW-0325">Glycoprotein</keyword>
<dbReference type="AlphaFoldDB" id="A0A0J7K677"/>
<evidence type="ECO:0000256" key="3">
    <source>
        <dbReference type="ARBA" id="ARBA00022824"/>
    </source>
</evidence>
<organism evidence="7 8">
    <name type="scientific">Lasius niger</name>
    <name type="common">Black garden ant</name>
    <dbReference type="NCBI Taxonomy" id="67767"/>
    <lineage>
        <taxon>Eukaryota</taxon>
        <taxon>Metazoa</taxon>
        <taxon>Ecdysozoa</taxon>
        <taxon>Arthropoda</taxon>
        <taxon>Hexapoda</taxon>
        <taxon>Insecta</taxon>
        <taxon>Pterygota</taxon>
        <taxon>Neoptera</taxon>
        <taxon>Endopterygota</taxon>
        <taxon>Hymenoptera</taxon>
        <taxon>Apocrita</taxon>
        <taxon>Aculeata</taxon>
        <taxon>Formicoidea</taxon>
        <taxon>Formicidae</taxon>
        <taxon>Formicinae</taxon>
        <taxon>Lasius</taxon>
        <taxon>Lasius</taxon>
    </lineage>
</organism>
<dbReference type="GO" id="GO:1904380">
    <property type="term" value="P:endoplasmic reticulum mannose trimming"/>
    <property type="evidence" value="ECO:0007669"/>
    <property type="project" value="InterPro"/>
</dbReference>
<keyword evidence="6" id="KW-1133">Transmembrane helix</keyword>
<comment type="caution">
    <text evidence="7">The sequence shown here is derived from an EMBL/GenBank/DDBJ whole genome shotgun (WGS) entry which is preliminary data.</text>
</comment>
<dbReference type="InterPro" id="IPR001382">
    <property type="entry name" value="Glyco_hydro_47"/>
</dbReference>
<dbReference type="STRING" id="67767.A0A0J7K677"/>
<dbReference type="PANTHER" id="PTHR45679:SF2">
    <property type="entry name" value="ER DEGRADATION-ENHANCING ALPHA-MANNOSIDASE-LIKE PROTEIN 3"/>
    <property type="match status" value="1"/>
</dbReference>
<dbReference type="PRINTS" id="PR00747">
    <property type="entry name" value="GLYHDRLASE47"/>
</dbReference>
<dbReference type="EMBL" id="LBMM01013236">
    <property type="protein sequence ID" value="KMQ85749.1"/>
    <property type="molecule type" value="Genomic_DNA"/>
</dbReference>
<protein>
    <recommendedName>
        <fullName evidence="5">alpha-1,2-Mannosidase</fullName>
        <ecNumber evidence="5">3.2.1.-</ecNumber>
    </recommendedName>
</protein>
<evidence type="ECO:0000313" key="8">
    <source>
        <dbReference type="Proteomes" id="UP000036403"/>
    </source>
</evidence>
<evidence type="ECO:0000256" key="4">
    <source>
        <dbReference type="ARBA" id="ARBA00023180"/>
    </source>
</evidence>
<gene>
    <name evidence="7" type="ORF">RF55_15518</name>
</gene>
<feature type="transmembrane region" description="Helical" evidence="6">
    <location>
        <begin position="6"/>
        <end position="24"/>
    </location>
</feature>